<dbReference type="SUPFAM" id="SSF53822">
    <property type="entry name" value="Periplasmic binding protein-like I"/>
    <property type="match status" value="1"/>
</dbReference>
<keyword evidence="1" id="KW-0472">Membrane</keyword>
<evidence type="ECO:0000256" key="2">
    <source>
        <dbReference type="SAM" id="SignalP"/>
    </source>
</evidence>
<evidence type="ECO:0000313" key="3">
    <source>
        <dbReference type="EMBL" id="PSJ16809.1"/>
    </source>
</evidence>
<evidence type="ECO:0000256" key="1">
    <source>
        <dbReference type="ARBA" id="ARBA00023136"/>
    </source>
</evidence>
<dbReference type="GO" id="GO:0030234">
    <property type="term" value="F:enzyme regulator activity"/>
    <property type="evidence" value="ECO:0007669"/>
    <property type="project" value="TreeGrafter"/>
</dbReference>
<comment type="caution">
    <text evidence="3">The sequence shown here is derived from an EMBL/GenBank/DDBJ whole genome shotgun (WGS) entry which is preliminary data.</text>
</comment>
<keyword evidence="2" id="KW-0732">Signal</keyword>
<dbReference type="GO" id="GO:0031241">
    <property type="term" value="C:periplasmic side of cell outer membrane"/>
    <property type="evidence" value="ECO:0007669"/>
    <property type="project" value="TreeGrafter"/>
</dbReference>
<dbReference type="Gene3D" id="3.40.50.2300">
    <property type="match status" value="2"/>
</dbReference>
<dbReference type="PANTHER" id="PTHR38038:SF1">
    <property type="entry name" value="PENICILLIN-BINDING PROTEIN ACTIVATOR LPOA"/>
    <property type="match status" value="1"/>
</dbReference>
<keyword evidence="4" id="KW-1185">Reference proteome</keyword>
<dbReference type="CDD" id="cd06339">
    <property type="entry name" value="PBP1_YraM_LppC_lipoprotein-like"/>
    <property type="match status" value="1"/>
</dbReference>
<proteinExistence type="predicted"/>
<organism evidence="3 4">
    <name type="scientific">Nitrosomonas supralitoralis</name>
    <dbReference type="NCBI Taxonomy" id="2116706"/>
    <lineage>
        <taxon>Bacteria</taxon>
        <taxon>Pseudomonadati</taxon>
        <taxon>Pseudomonadota</taxon>
        <taxon>Betaproteobacteria</taxon>
        <taxon>Nitrosomonadales</taxon>
        <taxon>Nitrosomonadaceae</taxon>
        <taxon>Nitrosomonas</taxon>
    </lineage>
</organism>
<feature type="signal peptide" evidence="2">
    <location>
        <begin position="1"/>
        <end position="23"/>
    </location>
</feature>
<reference evidence="3 4" key="1">
    <citation type="submission" date="2018-03" db="EMBL/GenBank/DDBJ databases">
        <title>Draft genome of Nitrosomonas supralitoralis APG5.</title>
        <authorList>
            <person name="Urakawa H."/>
            <person name="Lopez J.V."/>
        </authorList>
    </citation>
    <scope>NUCLEOTIDE SEQUENCE [LARGE SCALE GENOMIC DNA]</scope>
    <source>
        <strain evidence="3 4">APG5</strain>
    </source>
</reference>
<protein>
    <submittedName>
        <fullName evidence="3">Penicillin-binding protein activator</fullName>
    </submittedName>
</protein>
<evidence type="ECO:0000313" key="4">
    <source>
        <dbReference type="Proteomes" id="UP000241912"/>
    </source>
</evidence>
<dbReference type="EMBL" id="PXXU01000035">
    <property type="protein sequence ID" value="PSJ16809.1"/>
    <property type="molecule type" value="Genomic_DNA"/>
</dbReference>
<sequence>MQRFFTITLGVILLFSISFSSMALDLNEQDQVGSLPESTPVPHIALLLPFESASFGEAANIVKEGFVAATQRGEPLPAIIRLYSTTDDPLDILITYYQALSAGAIFIVGPLTRDGVSAVASSHFSSVPTLALNTADSNTSLPPKLYFFGLQMESEANQLAELALSSGRNHAIIIGDDSPLSKRLQNAFTLRWQNEIDKTSELFLYADNPAMLQQFRNLTAGSNHLVFLALDAVKSRLLRSYLDPEVPVYATSQIFSGTDNFLLNNDLNGIQFLDMPWILQPDHPAVMAYRHTSAAKSIDMERLYALGIDAFRLLANLMLPQPIAAISIDGVTGQIRFEPPNQFVRELVAAQFVNGKVQLITTLKNITEDEGQ</sequence>
<dbReference type="InterPro" id="IPR028082">
    <property type="entry name" value="Peripla_BP_I"/>
</dbReference>
<name>A0A2P7NTQ0_9PROT</name>
<dbReference type="AlphaFoldDB" id="A0A2P7NTQ0"/>
<accession>A0A2P7NTQ0</accession>
<dbReference type="PANTHER" id="PTHR38038">
    <property type="entry name" value="PENICILLIN-BINDING PROTEIN ACTIVATOR LPOA"/>
    <property type="match status" value="1"/>
</dbReference>
<dbReference type="GO" id="GO:0009252">
    <property type="term" value="P:peptidoglycan biosynthetic process"/>
    <property type="evidence" value="ECO:0007669"/>
    <property type="project" value="TreeGrafter"/>
</dbReference>
<dbReference type="OrthoDB" id="9152130at2"/>
<feature type="chain" id="PRO_5015138877" evidence="2">
    <location>
        <begin position="24"/>
        <end position="372"/>
    </location>
</feature>
<dbReference type="RefSeq" id="WP_106707388.1">
    <property type="nucleotide sequence ID" value="NZ_PXXU01000035.1"/>
</dbReference>
<dbReference type="Pfam" id="PF04348">
    <property type="entry name" value="LppC"/>
    <property type="match status" value="2"/>
</dbReference>
<dbReference type="Proteomes" id="UP000241912">
    <property type="component" value="Unassembled WGS sequence"/>
</dbReference>
<dbReference type="InterPro" id="IPR007443">
    <property type="entry name" value="LpoA"/>
</dbReference>
<gene>
    <name evidence="3" type="ORF">C7H79_11380</name>
</gene>